<evidence type="ECO:0000313" key="2">
    <source>
        <dbReference type="EMBL" id="AKB76477.1"/>
    </source>
</evidence>
<evidence type="ECO:0008006" key="4">
    <source>
        <dbReference type="Google" id="ProtNLM"/>
    </source>
</evidence>
<dbReference type="EMBL" id="CP009515">
    <property type="protein sequence ID" value="AKB76477.1"/>
    <property type="molecule type" value="Genomic_DNA"/>
</dbReference>
<dbReference type="Pfam" id="PF17253">
    <property type="entry name" value="DUF5320"/>
    <property type="match status" value="1"/>
</dbReference>
<accession>A0A0E3SA12</accession>
<dbReference type="Proteomes" id="UP000033072">
    <property type="component" value="Chromosome"/>
</dbReference>
<keyword evidence="3" id="KW-1185">Reference proteome</keyword>
<sequence>MPYGDRTGPMGQGSKTGWGMGYCSSSDSPGYIIGGPAGAGRGAGGGAGRGMGRGAGRGACRGFRCKRTPGFGRGGRFAARDTYPGYYYPAPSQSQTGFEADSLENRIKLLKQELETLDGKLKSLRLQESSVEK</sequence>
<dbReference type="OrthoDB" id="142921at2157"/>
<dbReference type="STRING" id="1434111.MSLAZ_3216"/>
<reference evidence="2 3" key="1">
    <citation type="submission" date="2014-07" db="EMBL/GenBank/DDBJ databases">
        <title>Methanogenic archaea and the global carbon cycle.</title>
        <authorList>
            <person name="Henriksen J.R."/>
            <person name="Luke J."/>
            <person name="Reinhart S."/>
            <person name="Benedict M.N."/>
            <person name="Youngblut N.D."/>
            <person name="Metcalf M.E."/>
            <person name="Whitaker R.J."/>
            <person name="Metcalf W.W."/>
        </authorList>
    </citation>
    <scope>NUCLEOTIDE SEQUENCE [LARGE SCALE GENOMIC DNA]</scope>
    <source>
        <strain evidence="2 3">Z-7289</strain>
    </source>
</reference>
<name>A0A0E3SA12_9EURY</name>
<keyword evidence="1" id="KW-0175">Coiled coil</keyword>
<evidence type="ECO:0000313" key="3">
    <source>
        <dbReference type="Proteomes" id="UP000033072"/>
    </source>
</evidence>
<dbReference type="HOGENOM" id="CLU_136587_0_0_2"/>
<protein>
    <recommendedName>
        <fullName evidence="4">DUF5320 domain-containing protein</fullName>
    </recommendedName>
</protein>
<dbReference type="GeneID" id="43316929"/>
<evidence type="ECO:0000256" key="1">
    <source>
        <dbReference type="SAM" id="Coils"/>
    </source>
</evidence>
<dbReference type="PATRIC" id="fig|1434111.4.peg.4242"/>
<dbReference type="KEGG" id="mls:MSLAZ_3216"/>
<organism evidence="2 3">
    <name type="scientific">Methanosarcina lacustris Z-7289</name>
    <dbReference type="NCBI Taxonomy" id="1434111"/>
    <lineage>
        <taxon>Archaea</taxon>
        <taxon>Methanobacteriati</taxon>
        <taxon>Methanobacteriota</taxon>
        <taxon>Stenosarchaea group</taxon>
        <taxon>Methanomicrobia</taxon>
        <taxon>Methanosarcinales</taxon>
        <taxon>Methanosarcinaceae</taxon>
        <taxon>Methanosarcina</taxon>
    </lineage>
</organism>
<dbReference type="AlphaFoldDB" id="A0A0E3SA12"/>
<proteinExistence type="predicted"/>
<dbReference type="RefSeq" id="WP_048128751.1">
    <property type="nucleotide sequence ID" value="NZ_CP009515.1"/>
</dbReference>
<gene>
    <name evidence="2" type="ORF">MSLAZ_3216</name>
</gene>
<feature type="coiled-coil region" evidence="1">
    <location>
        <begin position="100"/>
        <end position="127"/>
    </location>
</feature>
<dbReference type="InterPro" id="IPR035205">
    <property type="entry name" value="DUF5320"/>
</dbReference>